<evidence type="ECO:0000259" key="1">
    <source>
        <dbReference type="Pfam" id="PF12770"/>
    </source>
</evidence>
<dbReference type="Pfam" id="PF12770">
    <property type="entry name" value="CHAT"/>
    <property type="match status" value="1"/>
</dbReference>
<reference evidence="2 3" key="1">
    <citation type="submission" date="2019-10" db="EMBL/GenBank/DDBJ databases">
        <title>Whole genome shotgun sequence of Acrocarpospora corrugata NBRC 13972.</title>
        <authorList>
            <person name="Ichikawa N."/>
            <person name="Kimura A."/>
            <person name="Kitahashi Y."/>
            <person name="Komaki H."/>
            <person name="Oguchi A."/>
        </authorList>
    </citation>
    <scope>NUCLEOTIDE SEQUENCE [LARGE SCALE GENOMIC DNA]</scope>
    <source>
        <strain evidence="2 3">NBRC 13972</strain>
    </source>
</reference>
<evidence type="ECO:0000313" key="2">
    <source>
        <dbReference type="EMBL" id="GES05795.1"/>
    </source>
</evidence>
<dbReference type="InterPro" id="IPR024983">
    <property type="entry name" value="CHAT_dom"/>
</dbReference>
<sequence length="165" mass="17304">MLGVIAGGYSVLHYAGHARSSVVSADSALEIAEGEKLPVRRVLGRGAGVGGGLVVLSACMSDLSDGDHDEALTIATAFLAAGARGVVGSRWAIEDDVRTAVLMVIFHRFLGESEPGVALARAQRWMLDPARQVPVELADELVDVLARLDFADPAIWAAFTHQGVS</sequence>
<protein>
    <recommendedName>
        <fullName evidence="1">CHAT domain-containing protein</fullName>
    </recommendedName>
</protein>
<keyword evidence="3" id="KW-1185">Reference proteome</keyword>
<accession>A0A5M3W9Q5</accession>
<organism evidence="2 3">
    <name type="scientific">Acrocarpospora corrugata</name>
    <dbReference type="NCBI Taxonomy" id="35763"/>
    <lineage>
        <taxon>Bacteria</taxon>
        <taxon>Bacillati</taxon>
        <taxon>Actinomycetota</taxon>
        <taxon>Actinomycetes</taxon>
        <taxon>Streptosporangiales</taxon>
        <taxon>Streptosporangiaceae</taxon>
        <taxon>Acrocarpospora</taxon>
    </lineage>
</organism>
<dbReference type="EMBL" id="BLAD01000112">
    <property type="protein sequence ID" value="GES05795.1"/>
    <property type="molecule type" value="Genomic_DNA"/>
</dbReference>
<comment type="caution">
    <text evidence="2">The sequence shown here is derived from an EMBL/GenBank/DDBJ whole genome shotgun (WGS) entry which is preliminary data.</text>
</comment>
<name>A0A5M3W9Q5_9ACTN</name>
<proteinExistence type="predicted"/>
<gene>
    <name evidence="2" type="ORF">Acor_78640</name>
</gene>
<dbReference type="AlphaFoldDB" id="A0A5M3W9Q5"/>
<feature type="domain" description="CHAT" evidence="1">
    <location>
        <begin position="7"/>
        <end position="163"/>
    </location>
</feature>
<dbReference type="OrthoDB" id="4149784at2"/>
<dbReference type="Proteomes" id="UP000334990">
    <property type="component" value="Unassembled WGS sequence"/>
</dbReference>
<evidence type="ECO:0000313" key="3">
    <source>
        <dbReference type="Proteomes" id="UP000334990"/>
    </source>
</evidence>